<dbReference type="GeneID" id="100370143"/>
<evidence type="ECO:0000256" key="1">
    <source>
        <dbReference type="SAM" id="MobiDB-lite"/>
    </source>
</evidence>
<dbReference type="InterPro" id="IPR048263">
    <property type="entry name" value="Arb2"/>
</dbReference>
<feature type="region of interest" description="Disordered" evidence="1">
    <location>
        <begin position="25"/>
        <end position="120"/>
    </location>
</feature>
<dbReference type="RefSeq" id="XP_006811666.1">
    <property type="nucleotide sequence ID" value="XM_006811603.1"/>
</dbReference>
<evidence type="ECO:0000313" key="4">
    <source>
        <dbReference type="Proteomes" id="UP000694865"/>
    </source>
</evidence>
<name>A0ABM0LV75_SACKO</name>
<keyword evidence="2" id="KW-0732">Signal</keyword>
<feature type="compositionally biased region" description="Polar residues" evidence="1">
    <location>
        <begin position="25"/>
        <end position="43"/>
    </location>
</feature>
<accession>A0ABM0LV75</accession>
<keyword evidence="4" id="KW-1185">Reference proteome</keyword>
<dbReference type="Proteomes" id="UP000694865">
    <property type="component" value="Unplaced"/>
</dbReference>
<feature type="signal peptide" evidence="2">
    <location>
        <begin position="1"/>
        <end position="21"/>
    </location>
</feature>
<protein>
    <recommendedName>
        <fullName evidence="3">Arb2 domain-containing protein</fullName>
    </recommendedName>
</protein>
<dbReference type="InterPro" id="IPR053858">
    <property type="entry name" value="Arb2_dom"/>
</dbReference>
<reference evidence="5" key="1">
    <citation type="submission" date="2025-08" db="UniProtKB">
        <authorList>
            <consortium name="RefSeq"/>
        </authorList>
    </citation>
    <scope>IDENTIFICATION</scope>
    <source>
        <tissue evidence="5">Testes</tissue>
    </source>
</reference>
<feature type="compositionally biased region" description="Basic and acidic residues" evidence="1">
    <location>
        <begin position="73"/>
        <end position="106"/>
    </location>
</feature>
<organism evidence="4 5">
    <name type="scientific">Saccoglossus kowalevskii</name>
    <name type="common">Acorn worm</name>
    <dbReference type="NCBI Taxonomy" id="10224"/>
    <lineage>
        <taxon>Eukaryota</taxon>
        <taxon>Metazoa</taxon>
        <taxon>Hemichordata</taxon>
        <taxon>Enteropneusta</taxon>
        <taxon>Harrimaniidae</taxon>
        <taxon>Saccoglossus</taxon>
    </lineage>
</organism>
<evidence type="ECO:0000313" key="5">
    <source>
        <dbReference type="RefSeq" id="XP_006811666.1"/>
    </source>
</evidence>
<proteinExistence type="predicted"/>
<dbReference type="PANTHER" id="PTHR21357:SF4">
    <property type="entry name" value="FAM172 FAMILY PROTEIN HOMOLOG CG10038"/>
    <property type="match status" value="1"/>
</dbReference>
<feature type="region of interest" description="Disordered" evidence="1">
    <location>
        <begin position="325"/>
        <end position="350"/>
    </location>
</feature>
<gene>
    <name evidence="5" type="primary">LOC100370143</name>
</gene>
<feature type="domain" description="Arb2" evidence="3">
    <location>
        <begin position="148"/>
        <end position="282"/>
    </location>
</feature>
<feature type="chain" id="PRO_5045861284" description="Arb2 domain-containing protein" evidence="2">
    <location>
        <begin position="22"/>
        <end position="350"/>
    </location>
</feature>
<dbReference type="Pfam" id="PF22749">
    <property type="entry name" value="Arb2"/>
    <property type="match status" value="1"/>
</dbReference>
<evidence type="ECO:0000256" key="2">
    <source>
        <dbReference type="SAM" id="SignalP"/>
    </source>
</evidence>
<dbReference type="PANTHER" id="PTHR21357">
    <property type="entry name" value="FAM172 FAMILY PROTEIN HOMOLOG CG10038"/>
    <property type="match status" value="1"/>
</dbReference>
<evidence type="ECO:0000259" key="3">
    <source>
        <dbReference type="Pfam" id="PF22749"/>
    </source>
</evidence>
<sequence>MCPSQTVLGCLLILFVYQSCSMSDEQNESQMSASPHPGSSQDAMETDAVEIGEEVKAESSEEEQSEQDNTMTEDEKRKRADRQKMVKRLEQEKEDKEREKKTHAYKSESSSSEEDEETIRKKGEEAMRRYQQYLENTTKKPDLRVFEFPKTMEEFKYAFNEDGELRHTETGERFEFNEFKNDHRQNQKRYEALGELITEYVYELLEKENLKKVTIPLEPSDEEITSFFYMSEDAMSNPDKLMVIIHGTGVVRAGQWSRKLIINNNLDSGTQIPYIRKAVKVNNYCYFYQTLQRGIKRTLKHEETSWKSIDLVFTYLAERIKKETPKGIKEGGGDQMEEDVKKVEKSKEEL</sequence>